<dbReference type="EMBL" id="CM016762">
    <property type="protein sequence ID" value="TMS37213.1"/>
    <property type="molecule type" value="Genomic_DNA"/>
</dbReference>
<evidence type="ECO:0000313" key="2">
    <source>
        <dbReference type="EMBL" id="TMS37213.1"/>
    </source>
</evidence>
<organism evidence="2 3">
    <name type="scientific">Steinernema carpocapsae</name>
    <name type="common">Entomopathogenic nematode</name>
    <dbReference type="NCBI Taxonomy" id="34508"/>
    <lineage>
        <taxon>Eukaryota</taxon>
        <taxon>Metazoa</taxon>
        <taxon>Ecdysozoa</taxon>
        <taxon>Nematoda</taxon>
        <taxon>Chromadorea</taxon>
        <taxon>Rhabditida</taxon>
        <taxon>Tylenchina</taxon>
        <taxon>Panagrolaimomorpha</taxon>
        <taxon>Strongyloidoidea</taxon>
        <taxon>Steinernematidae</taxon>
        <taxon>Steinernema</taxon>
    </lineage>
</organism>
<dbReference type="EMBL" id="AZBU02000001">
    <property type="protein sequence ID" value="TMS37213.1"/>
    <property type="molecule type" value="Genomic_DNA"/>
</dbReference>
<sequence length="105" mass="11903">MHVFDKHELLYTHHVLRNSFSVLTPHFARYLSVILQEAKICGILKGQKQTLQGQAIAFLQSNAIRLQIIQNRGTFSQAQEVWKPSVKEPDASESRNSTLQNAFGP</sequence>
<evidence type="ECO:0000313" key="3">
    <source>
        <dbReference type="Proteomes" id="UP000298663"/>
    </source>
</evidence>
<feature type="compositionally biased region" description="Polar residues" evidence="1">
    <location>
        <begin position="94"/>
        <end position="105"/>
    </location>
</feature>
<proteinExistence type="predicted"/>
<protein>
    <submittedName>
        <fullName evidence="2">Uncharacterized protein</fullName>
    </submittedName>
</protein>
<dbReference type="Proteomes" id="UP000298663">
    <property type="component" value="Chromosome X"/>
</dbReference>
<name>A0A4V6I883_STECR</name>
<gene>
    <name evidence="2" type="ORF">L596_004190</name>
</gene>
<keyword evidence="3" id="KW-1185">Reference proteome</keyword>
<accession>A0A4V6I883</accession>
<feature type="region of interest" description="Disordered" evidence="1">
    <location>
        <begin position="80"/>
        <end position="105"/>
    </location>
</feature>
<comment type="caution">
    <text evidence="2">The sequence shown here is derived from an EMBL/GenBank/DDBJ whole genome shotgun (WGS) entry which is preliminary data.</text>
</comment>
<reference evidence="2 3" key="2">
    <citation type="journal article" date="2019" name="G3 (Bethesda)">
        <title>Hybrid Assembly of the Genome of the Entomopathogenic Nematode Steinernema carpocapsae Identifies the X-Chromosome.</title>
        <authorList>
            <person name="Serra L."/>
            <person name="Macchietto M."/>
            <person name="Macias-Munoz A."/>
            <person name="McGill C.J."/>
            <person name="Rodriguez I.M."/>
            <person name="Rodriguez B."/>
            <person name="Murad R."/>
            <person name="Mortazavi A."/>
        </authorList>
    </citation>
    <scope>NUCLEOTIDE SEQUENCE [LARGE SCALE GENOMIC DNA]</scope>
    <source>
        <strain evidence="2 3">ALL</strain>
    </source>
</reference>
<reference evidence="2 3" key="1">
    <citation type="journal article" date="2015" name="Genome Biol.">
        <title>Comparative genomics of Steinernema reveals deeply conserved gene regulatory networks.</title>
        <authorList>
            <person name="Dillman A.R."/>
            <person name="Macchietto M."/>
            <person name="Porter C.F."/>
            <person name="Rogers A."/>
            <person name="Williams B."/>
            <person name="Antoshechkin I."/>
            <person name="Lee M.M."/>
            <person name="Goodwin Z."/>
            <person name="Lu X."/>
            <person name="Lewis E.E."/>
            <person name="Goodrich-Blair H."/>
            <person name="Stock S.P."/>
            <person name="Adams B.J."/>
            <person name="Sternberg P.W."/>
            <person name="Mortazavi A."/>
        </authorList>
    </citation>
    <scope>NUCLEOTIDE SEQUENCE [LARGE SCALE GENOMIC DNA]</scope>
    <source>
        <strain evidence="2 3">ALL</strain>
    </source>
</reference>
<evidence type="ECO:0000256" key="1">
    <source>
        <dbReference type="SAM" id="MobiDB-lite"/>
    </source>
</evidence>
<dbReference type="AlphaFoldDB" id="A0A4V6I883"/>